<sequence>MERSWLRAALQAELVKVQRMEREYSYAREEAAANDDKMKEQARKVREMAQKRLRREFEEQQNAMRDKQEREAEERRRRVEAQKEAEAKQAEWLRQREEQREREYQEQMGRLILMQAEDRQRMETLDRKKHEKTMDLRRKKEEKERMLRDAAEKDAQLQRDAIQQEQNAKKQFQLMMKRKLAADEARRKLEDFQNSVLDHRQQVESRLQQHELKRKKYLEFKKELEGLKGRNKEMNIARQQRRENFRREQMAESLALKMAKAKVLEYEKTMLWNERRKVVAESNRQRELVKDRVAHMKEKSNYSARELEEMIRALSSPHRFSALYGDFDIAKTATVFQDSPVSTHRSMGTPVAGGRHTKSSPSLVQAGAATMAAH</sequence>
<organism evidence="2">
    <name type="scientific">Chromera velia CCMP2878</name>
    <dbReference type="NCBI Taxonomy" id="1169474"/>
    <lineage>
        <taxon>Eukaryota</taxon>
        <taxon>Sar</taxon>
        <taxon>Alveolata</taxon>
        <taxon>Colpodellida</taxon>
        <taxon>Chromeraceae</taxon>
        <taxon>Chromera</taxon>
    </lineage>
</organism>
<evidence type="ECO:0000313" key="2">
    <source>
        <dbReference type="EMBL" id="CEM49121.1"/>
    </source>
</evidence>
<feature type="region of interest" description="Disordered" evidence="1">
    <location>
        <begin position="341"/>
        <end position="374"/>
    </location>
</feature>
<proteinExistence type="predicted"/>
<dbReference type="AlphaFoldDB" id="A0A0G4HX80"/>
<dbReference type="EMBL" id="CDMZ01004236">
    <property type="protein sequence ID" value="CEM49121.1"/>
    <property type="molecule type" value="Genomic_DNA"/>
</dbReference>
<protein>
    <submittedName>
        <fullName evidence="2">Uncharacterized protein</fullName>
    </submittedName>
</protein>
<accession>A0A0G4HX80</accession>
<gene>
    <name evidence="2" type="ORF">Cvel_9231</name>
</gene>
<name>A0A0G4HX80_9ALVE</name>
<dbReference type="VEuPathDB" id="CryptoDB:Cvel_9231"/>
<feature type="region of interest" description="Disordered" evidence="1">
    <location>
        <begin position="53"/>
        <end position="97"/>
    </location>
</feature>
<reference evidence="2" key="1">
    <citation type="submission" date="2014-11" db="EMBL/GenBank/DDBJ databases">
        <authorList>
            <person name="Otto D Thomas"/>
            <person name="Naeem Raeece"/>
        </authorList>
    </citation>
    <scope>NUCLEOTIDE SEQUENCE</scope>
</reference>
<evidence type="ECO:0000256" key="1">
    <source>
        <dbReference type="SAM" id="MobiDB-lite"/>
    </source>
</evidence>